<feature type="modified residue" description="4-aspartylphosphate" evidence="3">
    <location>
        <position position="56"/>
    </location>
</feature>
<dbReference type="Gene3D" id="1.10.10.10">
    <property type="entry name" value="Winged helix-like DNA-binding domain superfamily/Winged helix DNA-binding domain"/>
    <property type="match status" value="1"/>
</dbReference>
<evidence type="ECO:0000256" key="3">
    <source>
        <dbReference type="PROSITE-ProRule" id="PRU00169"/>
    </source>
</evidence>
<keyword evidence="2 6" id="KW-0238">DNA-binding</keyword>
<dbReference type="InterPro" id="IPR058245">
    <property type="entry name" value="NreC/VraR/RcsB-like_REC"/>
</dbReference>
<dbReference type="InterPro" id="IPR036388">
    <property type="entry name" value="WH-like_DNA-bd_sf"/>
</dbReference>
<dbReference type="PROSITE" id="PS50043">
    <property type="entry name" value="HTH_LUXR_2"/>
    <property type="match status" value="1"/>
</dbReference>
<dbReference type="Pfam" id="PF00072">
    <property type="entry name" value="Response_reg"/>
    <property type="match status" value="1"/>
</dbReference>
<feature type="domain" description="Response regulatory" evidence="5">
    <location>
        <begin position="5"/>
        <end position="121"/>
    </location>
</feature>
<dbReference type="EMBL" id="MCZK01000018">
    <property type="protein sequence ID" value="PMM76866.1"/>
    <property type="molecule type" value="Genomic_DNA"/>
</dbReference>
<dbReference type="SUPFAM" id="SSF52172">
    <property type="entry name" value="CheY-like"/>
    <property type="match status" value="1"/>
</dbReference>
<dbReference type="OrthoDB" id="9796655at2"/>
<dbReference type="CDD" id="cd06170">
    <property type="entry name" value="LuxR_C_like"/>
    <property type="match status" value="1"/>
</dbReference>
<dbReference type="PANTHER" id="PTHR45566:SF1">
    <property type="entry name" value="HTH-TYPE TRANSCRIPTIONAL REGULATOR YHJB-RELATED"/>
    <property type="match status" value="1"/>
</dbReference>
<keyword evidence="1 3" id="KW-0597">Phosphoprotein</keyword>
<dbReference type="SUPFAM" id="SSF46894">
    <property type="entry name" value="C-terminal effector domain of the bipartite response regulators"/>
    <property type="match status" value="1"/>
</dbReference>
<dbReference type="GO" id="GO:0000160">
    <property type="term" value="P:phosphorelay signal transduction system"/>
    <property type="evidence" value="ECO:0007669"/>
    <property type="project" value="InterPro"/>
</dbReference>
<dbReference type="PANTHER" id="PTHR45566">
    <property type="entry name" value="HTH-TYPE TRANSCRIPTIONAL REGULATOR YHJB-RELATED"/>
    <property type="match status" value="1"/>
</dbReference>
<accession>A0A2N7KKK7</accession>
<evidence type="ECO:0000313" key="7">
    <source>
        <dbReference type="Proteomes" id="UP000235406"/>
    </source>
</evidence>
<feature type="domain" description="HTH luxR-type" evidence="4">
    <location>
        <begin position="133"/>
        <end position="197"/>
    </location>
</feature>
<dbReference type="PRINTS" id="PR00038">
    <property type="entry name" value="HTHLUXR"/>
</dbReference>
<dbReference type="CDD" id="cd17535">
    <property type="entry name" value="REC_NarL-like"/>
    <property type="match status" value="1"/>
</dbReference>
<dbReference type="InterPro" id="IPR011006">
    <property type="entry name" value="CheY-like_superfamily"/>
</dbReference>
<dbReference type="Gene3D" id="3.40.50.2300">
    <property type="match status" value="1"/>
</dbReference>
<dbReference type="Proteomes" id="UP000235406">
    <property type="component" value="Unassembled WGS sequence"/>
</dbReference>
<dbReference type="PROSITE" id="PS00622">
    <property type="entry name" value="HTH_LUXR_1"/>
    <property type="match status" value="1"/>
</dbReference>
<dbReference type="AlphaFoldDB" id="A0A2N7KKK7"/>
<dbReference type="GO" id="GO:0003677">
    <property type="term" value="F:DNA binding"/>
    <property type="evidence" value="ECO:0007669"/>
    <property type="project" value="UniProtKB-KW"/>
</dbReference>
<sequence length="197" mass="21811">MTNQNVLIIDEQPLYREALAELIMDSLNVEDLYKTTDTDKILKLVNSQSIDLIVLDVTLANNDGMNLAKIIKAHGYEGKLLFVSSLDNSSLSEAALSLGANGFLSKSESHESIRFALSSIMKGYSLFKSDQKNSGKSTKLSNKEAIVFQYLIQGHSNKLISEKLSLSAKTISTYKTRILSKYRANSIVELVQLTDNI</sequence>
<reference evidence="7" key="1">
    <citation type="submission" date="2016-07" db="EMBL/GenBank/DDBJ databases">
        <title>Nontailed viruses are major unrecognized killers of bacteria in the ocean.</title>
        <authorList>
            <person name="Kauffman K."/>
            <person name="Hussain F."/>
            <person name="Yang J."/>
            <person name="Arevalo P."/>
            <person name="Brown J."/>
            <person name="Cutler M."/>
            <person name="Kelly L."/>
            <person name="Polz M.F."/>
        </authorList>
    </citation>
    <scope>NUCLEOTIDE SEQUENCE [LARGE SCALE GENOMIC DNA]</scope>
    <source>
        <strain evidence="7">10N.261.46.F8</strain>
    </source>
</reference>
<protein>
    <submittedName>
        <fullName evidence="6">DNA-binding response regulator</fullName>
    </submittedName>
</protein>
<name>A0A2N7KKK7_9VIBR</name>
<evidence type="ECO:0000259" key="4">
    <source>
        <dbReference type="PROSITE" id="PS50043"/>
    </source>
</evidence>
<dbReference type="SMART" id="SM00421">
    <property type="entry name" value="HTH_LUXR"/>
    <property type="match status" value="1"/>
</dbReference>
<dbReference type="InterPro" id="IPR001789">
    <property type="entry name" value="Sig_transdc_resp-reg_receiver"/>
</dbReference>
<dbReference type="InterPro" id="IPR000792">
    <property type="entry name" value="Tscrpt_reg_LuxR_C"/>
</dbReference>
<proteinExistence type="predicted"/>
<dbReference type="RefSeq" id="WP_102433936.1">
    <property type="nucleotide sequence ID" value="NZ_CAWNVI010000018.1"/>
</dbReference>
<evidence type="ECO:0000313" key="6">
    <source>
        <dbReference type="EMBL" id="PMM76866.1"/>
    </source>
</evidence>
<gene>
    <name evidence="6" type="ORF">BCT49_21910</name>
</gene>
<dbReference type="InterPro" id="IPR016032">
    <property type="entry name" value="Sig_transdc_resp-reg_C-effctor"/>
</dbReference>
<dbReference type="Pfam" id="PF00196">
    <property type="entry name" value="GerE"/>
    <property type="match status" value="1"/>
</dbReference>
<dbReference type="PROSITE" id="PS50110">
    <property type="entry name" value="RESPONSE_REGULATORY"/>
    <property type="match status" value="1"/>
</dbReference>
<dbReference type="InterPro" id="IPR051015">
    <property type="entry name" value="EvgA-like"/>
</dbReference>
<comment type="caution">
    <text evidence="6">The sequence shown here is derived from an EMBL/GenBank/DDBJ whole genome shotgun (WGS) entry which is preliminary data.</text>
</comment>
<evidence type="ECO:0000256" key="1">
    <source>
        <dbReference type="ARBA" id="ARBA00022553"/>
    </source>
</evidence>
<dbReference type="SMART" id="SM00448">
    <property type="entry name" value="REC"/>
    <property type="match status" value="1"/>
</dbReference>
<dbReference type="GO" id="GO:0006355">
    <property type="term" value="P:regulation of DNA-templated transcription"/>
    <property type="evidence" value="ECO:0007669"/>
    <property type="project" value="InterPro"/>
</dbReference>
<evidence type="ECO:0000259" key="5">
    <source>
        <dbReference type="PROSITE" id="PS50110"/>
    </source>
</evidence>
<organism evidence="6 7">
    <name type="scientific">Vibrio lentus</name>
    <dbReference type="NCBI Taxonomy" id="136468"/>
    <lineage>
        <taxon>Bacteria</taxon>
        <taxon>Pseudomonadati</taxon>
        <taxon>Pseudomonadota</taxon>
        <taxon>Gammaproteobacteria</taxon>
        <taxon>Vibrionales</taxon>
        <taxon>Vibrionaceae</taxon>
        <taxon>Vibrio</taxon>
    </lineage>
</organism>
<evidence type="ECO:0000256" key="2">
    <source>
        <dbReference type="ARBA" id="ARBA00023125"/>
    </source>
</evidence>